<evidence type="ECO:0000256" key="3">
    <source>
        <dbReference type="ARBA" id="ARBA00023163"/>
    </source>
</evidence>
<dbReference type="PANTHER" id="PTHR42756">
    <property type="entry name" value="TRANSCRIPTIONAL REGULATOR, MARR"/>
    <property type="match status" value="1"/>
</dbReference>
<name>A0ABQ6GHK9_9BACL</name>
<dbReference type="InterPro" id="IPR000835">
    <property type="entry name" value="HTH_MarR-typ"/>
</dbReference>
<dbReference type="EMBL" id="BSSQ01000016">
    <property type="protein sequence ID" value="GLX69728.1"/>
    <property type="molecule type" value="Genomic_DNA"/>
</dbReference>
<evidence type="ECO:0000313" key="5">
    <source>
        <dbReference type="EMBL" id="GLX69728.1"/>
    </source>
</evidence>
<keyword evidence="2" id="KW-0238">DNA-binding</keyword>
<keyword evidence="3" id="KW-0804">Transcription</keyword>
<keyword evidence="6" id="KW-1185">Reference proteome</keyword>
<keyword evidence="1" id="KW-0805">Transcription regulation</keyword>
<dbReference type="PRINTS" id="PR00598">
    <property type="entry name" value="HTHMARR"/>
</dbReference>
<gene>
    <name evidence="5" type="ORF">MU1_40740</name>
</gene>
<feature type="domain" description="HTH marR-type" evidence="4">
    <location>
        <begin position="6"/>
        <end position="139"/>
    </location>
</feature>
<dbReference type="RefSeq" id="WP_284240509.1">
    <property type="nucleotide sequence ID" value="NZ_BSSQ01000016.1"/>
</dbReference>
<dbReference type="PROSITE" id="PS50995">
    <property type="entry name" value="HTH_MARR_2"/>
    <property type="match status" value="1"/>
</dbReference>
<evidence type="ECO:0000256" key="2">
    <source>
        <dbReference type="ARBA" id="ARBA00023125"/>
    </source>
</evidence>
<accession>A0ABQ6GHK9</accession>
<dbReference type="Pfam" id="PF12802">
    <property type="entry name" value="MarR_2"/>
    <property type="match status" value="1"/>
</dbReference>
<protein>
    <submittedName>
        <fullName evidence="5">MarR family transcriptional regulator</fullName>
    </submittedName>
</protein>
<dbReference type="InterPro" id="IPR036390">
    <property type="entry name" value="WH_DNA-bd_sf"/>
</dbReference>
<dbReference type="InterPro" id="IPR036388">
    <property type="entry name" value="WH-like_DNA-bd_sf"/>
</dbReference>
<organism evidence="5 6">
    <name type="scientific">Paenibacillus glycanilyticus</name>
    <dbReference type="NCBI Taxonomy" id="126569"/>
    <lineage>
        <taxon>Bacteria</taxon>
        <taxon>Bacillati</taxon>
        <taxon>Bacillota</taxon>
        <taxon>Bacilli</taxon>
        <taxon>Bacillales</taxon>
        <taxon>Paenibacillaceae</taxon>
        <taxon>Paenibacillus</taxon>
    </lineage>
</organism>
<reference evidence="5 6" key="1">
    <citation type="submission" date="2023-03" db="EMBL/GenBank/DDBJ databases">
        <title>Draft genome sequence of the bacteria which degrade cell wall of Tricholomamatutake.</title>
        <authorList>
            <person name="Konishi Y."/>
            <person name="Fukuta Y."/>
            <person name="Shirasaka N."/>
        </authorList>
    </citation>
    <scope>NUCLEOTIDE SEQUENCE [LARGE SCALE GENOMIC DNA]</scope>
    <source>
        <strain evidence="6">mu1</strain>
    </source>
</reference>
<comment type="caution">
    <text evidence="5">The sequence shown here is derived from an EMBL/GenBank/DDBJ whole genome shotgun (WGS) entry which is preliminary data.</text>
</comment>
<dbReference type="Gene3D" id="1.10.10.10">
    <property type="entry name" value="Winged helix-like DNA-binding domain superfamily/Winged helix DNA-binding domain"/>
    <property type="match status" value="1"/>
</dbReference>
<sequence length="144" mass="16654">MSHPFGNNVGYWVKQIYKDFSHLYEQKLEVYGLTSAQVNVLELLWVHGDGVTQKDLHERLKIRPASLTNLLNALVAGNWIFRKSDSQDARTNRVFLTDKGKSQCKVCMDMITELEQVIRQGLSPEEISLLLVWMKKIHQNIARE</sequence>
<proteinExistence type="predicted"/>
<evidence type="ECO:0000256" key="1">
    <source>
        <dbReference type="ARBA" id="ARBA00023015"/>
    </source>
</evidence>
<evidence type="ECO:0000313" key="6">
    <source>
        <dbReference type="Proteomes" id="UP001157114"/>
    </source>
</evidence>
<dbReference type="SMART" id="SM00347">
    <property type="entry name" value="HTH_MARR"/>
    <property type="match status" value="1"/>
</dbReference>
<dbReference type="SUPFAM" id="SSF46785">
    <property type="entry name" value="Winged helix' DNA-binding domain"/>
    <property type="match status" value="1"/>
</dbReference>
<dbReference type="Proteomes" id="UP001157114">
    <property type="component" value="Unassembled WGS sequence"/>
</dbReference>
<dbReference type="PANTHER" id="PTHR42756:SF1">
    <property type="entry name" value="TRANSCRIPTIONAL REPRESSOR OF EMRAB OPERON"/>
    <property type="match status" value="1"/>
</dbReference>
<evidence type="ECO:0000259" key="4">
    <source>
        <dbReference type="PROSITE" id="PS50995"/>
    </source>
</evidence>